<evidence type="ECO:0000259" key="1">
    <source>
        <dbReference type="PROSITE" id="PS50006"/>
    </source>
</evidence>
<sequence length="230" mass="25610">MGRGADCWLTLNDDQISRQHARFHVTSEGVVLEDLDSRNGTFVNDRQVRGSVDLSDGDAIRMGKERMRLNVEKSLTEDTVDQLRRTIGPSEQSQFPSLIGQLIEKSLSMGKVKEAERYALALTNQLAGTRGSMAVDNPTAVSGIRCLTTLAEKSAKGEWVDRLFKIHVANRWIMQDEVLEQLRGALDRIPRIPGSGLGEYERLLRQLSREGQEVSPRLMAAIGELADTYA</sequence>
<evidence type="ECO:0000313" key="3">
    <source>
        <dbReference type="Proteomes" id="UP000005801"/>
    </source>
</evidence>
<organism evidence="2 3">
    <name type="scientific">Plesiocystis pacifica SIR-1</name>
    <dbReference type="NCBI Taxonomy" id="391625"/>
    <lineage>
        <taxon>Bacteria</taxon>
        <taxon>Pseudomonadati</taxon>
        <taxon>Myxococcota</taxon>
        <taxon>Polyangia</taxon>
        <taxon>Nannocystales</taxon>
        <taxon>Nannocystaceae</taxon>
        <taxon>Plesiocystis</taxon>
    </lineage>
</organism>
<feature type="domain" description="FHA" evidence="1">
    <location>
        <begin position="1"/>
        <end position="48"/>
    </location>
</feature>
<dbReference type="PANTHER" id="PTHR23308">
    <property type="entry name" value="NUCLEAR INHIBITOR OF PROTEIN PHOSPHATASE-1"/>
    <property type="match status" value="1"/>
</dbReference>
<dbReference type="Gene3D" id="2.60.200.20">
    <property type="match status" value="1"/>
</dbReference>
<gene>
    <name evidence="2" type="ORF">PPSIR1_11305</name>
</gene>
<name>A6G164_9BACT</name>
<dbReference type="eggNOG" id="COG1716">
    <property type="taxonomic scope" value="Bacteria"/>
</dbReference>
<dbReference type="AlphaFoldDB" id="A6G164"/>
<dbReference type="STRING" id="391625.PPSIR1_11305"/>
<dbReference type="Proteomes" id="UP000005801">
    <property type="component" value="Unassembled WGS sequence"/>
</dbReference>
<dbReference type="SMART" id="SM00240">
    <property type="entry name" value="FHA"/>
    <property type="match status" value="1"/>
</dbReference>
<dbReference type="InterPro" id="IPR008984">
    <property type="entry name" value="SMAD_FHA_dom_sf"/>
</dbReference>
<reference evidence="2 3" key="1">
    <citation type="submission" date="2007-06" db="EMBL/GenBank/DDBJ databases">
        <authorList>
            <person name="Shimkets L."/>
            <person name="Ferriera S."/>
            <person name="Johnson J."/>
            <person name="Kravitz S."/>
            <person name="Beeson K."/>
            <person name="Sutton G."/>
            <person name="Rogers Y.-H."/>
            <person name="Friedman R."/>
            <person name="Frazier M."/>
            <person name="Venter J.C."/>
        </authorList>
    </citation>
    <scope>NUCLEOTIDE SEQUENCE [LARGE SCALE GENOMIC DNA]</scope>
    <source>
        <strain evidence="2 3">SIR-1</strain>
    </source>
</reference>
<dbReference type="EMBL" id="ABCS01000011">
    <property type="protein sequence ID" value="EDM80359.1"/>
    <property type="molecule type" value="Genomic_DNA"/>
</dbReference>
<dbReference type="InterPro" id="IPR000253">
    <property type="entry name" value="FHA_dom"/>
</dbReference>
<dbReference type="SUPFAM" id="SSF49879">
    <property type="entry name" value="SMAD/FHA domain"/>
    <property type="match status" value="1"/>
</dbReference>
<evidence type="ECO:0000313" key="2">
    <source>
        <dbReference type="EMBL" id="EDM80359.1"/>
    </source>
</evidence>
<protein>
    <submittedName>
        <fullName evidence="2">Diguanylate cyclase (GGDEF domain)</fullName>
    </submittedName>
</protein>
<dbReference type="InterPro" id="IPR050923">
    <property type="entry name" value="Cell_Proc_Reg/RNA_Proc"/>
</dbReference>
<proteinExistence type="predicted"/>
<dbReference type="CDD" id="cd00060">
    <property type="entry name" value="FHA"/>
    <property type="match status" value="1"/>
</dbReference>
<dbReference type="Pfam" id="PF00498">
    <property type="entry name" value="FHA"/>
    <property type="match status" value="1"/>
</dbReference>
<comment type="caution">
    <text evidence="2">The sequence shown here is derived from an EMBL/GenBank/DDBJ whole genome shotgun (WGS) entry which is preliminary data.</text>
</comment>
<keyword evidence="3" id="KW-1185">Reference proteome</keyword>
<dbReference type="PROSITE" id="PS50006">
    <property type="entry name" value="FHA_DOMAIN"/>
    <property type="match status" value="1"/>
</dbReference>
<accession>A6G164</accession>